<keyword evidence="3 5" id="KW-1133">Transmembrane helix</keyword>
<comment type="subcellular location">
    <subcellularLocation>
        <location evidence="1">Endomembrane system</location>
        <topology evidence="1">Multi-pass membrane protein</topology>
    </subcellularLocation>
</comment>
<dbReference type="PANTHER" id="PTHR12714">
    <property type="entry name" value="PROTEIN-S ISOPRENYLCYSTEINE O-METHYLTRANSFERASE"/>
    <property type="match status" value="1"/>
</dbReference>
<dbReference type="InterPro" id="IPR007318">
    <property type="entry name" value="Phopholipid_MeTrfase"/>
</dbReference>
<dbReference type="GO" id="GO:0012505">
    <property type="term" value="C:endomembrane system"/>
    <property type="evidence" value="ECO:0007669"/>
    <property type="project" value="UniProtKB-SubCell"/>
</dbReference>
<dbReference type="Gene3D" id="1.20.120.1630">
    <property type="match status" value="1"/>
</dbReference>
<name>A0AAV5NYU5_9VIBR</name>
<keyword evidence="6" id="KW-0808">Transferase</keyword>
<accession>A0AAV5NYU5</accession>
<evidence type="ECO:0000313" key="6">
    <source>
        <dbReference type="EMBL" id="GLQ75855.1"/>
    </source>
</evidence>
<organism evidence="6 7">
    <name type="scientific">Vibrio penaeicida</name>
    <dbReference type="NCBI Taxonomy" id="104609"/>
    <lineage>
        <taxon>Bacteria</taxon>
        <taxon>Pseudomonadati</taxon>
        <taxon>Pseudomonadota</taxon>
        <taxon>Gammaproteobacteria</taxon>
        <taxon>Vibrionales</taxon>
        <taxon>Vibrionaceae</taxon>
        <taxon>Vibrio</taxon>
    </lineage>
</organism>
<keyword evidence="2 5" id="KW-0812">Transmembrane</keyword>
<evidence type="ECO:0000256" key="1">
    <source>
        <dbReference type="ARBA" id="ARBA00004127"/>
    </source>
</evidence>
<evidence type="ECO:0000256" key="5">
    <source>
        <dbReference type="SAM" id="Phobius"/>
    </source>
</evidence>
<evidence type="ECO:0000256" key="4">
    <source>
        <dbReference type="ARBA" id="ARBA00023136"/>
    </source>
</evidence>
<dbReference type="Proteomes" id="UP001156690">
    <property type="component" value="Unassembled WGS sequence"/>
</dbReference>
<feature type="transmembrane region" description="Helical" evidence="5">
    <location>
        <begin position="7"/>
        <end position="25"/>
    </location>
</feature>
<keyword evidence="7" id="KW-1185">Reference proteome</keyword>
<dbReference type="RefSeq" id="WP_126607574.1">
    <property type="nucleotide sequence ID" value="NZ_AP025145.1"/>
</dbReference>
<feature type="transmembrane region" description="Helical" evidence="5">
    <location>
        <begin position="31"/>
        <end position="49"/>
    </location>
</feature>
<dbReference type="AlphaFoldDB" id="A0AAV5NYU5"/>
<comment type="caution">
    <text evidence="6">The sequence shown here is derived from an EMBL/GenBank/DDBJ whole genome shotgun (WGS) entry which is preliminary data.</text>
</comment>
<sequence length="148" mass="16834">MKKLLPPYLFVLTVFAMGTICWYSNSPHLIAMPYSLLGLLFVAFGIALAGRSSALFRKVGTNIMTFDEPGKLVTTGAFKFTRNPMYLGFSIALFGFAVLFGAAISSFLLVVFYVVVSDRWYIAYEEREMIKKFGEEYSLYQNSVRRWI</sequence>
<reference evidence="7" key="1">
    <citation type="journal article" date="2019" name="Int. J. Syst. Evol. Microbiol.">
        <title>The Global Catalogue of Microorganisms (GCM) 10K type strain sequencing project: providing services to taxonomists for standard genome sequencing and annotation.</title>
        <authorList>
            <consortium name="The Broad Institute Genomics Platform"/>
            <consortium name="The Broad Institute Genome Sequencing Center for Infectious Disease"/>
            <person name="Wu L."/>
            <person name="Ma J."/>
        </authorList>
    </citation>
    <scope>NUCLEOTIDE SEQUENCE [LARGE SCALE GENOMIC DNA]</scope>
    <source>
        <strain evidence="7">NBRC 15640</strain>
    </source>
</reference>
<dbReference type="GO" id="GO:0008168">
    <property type="term" value="F:methyltransferase activity"/>
    <property type="evidence" value="ECO:0007669"/>
    <property type="project" value="UniProtKB-KW"/>
</dbReference>
<dbReference type="GO" id="GO:0032259">
    <property type="term" value="P:methylation"/>
    <property type="evidence" value="ECO:0007669"/>
    <property type="project" value="UniProtKB-KW"/>
</dbReference>
<dbReference type="EMBL" id="BSNX01000075">
    <property type="protein sequence ID" value="GLQ75855.1"/>
    <property type="molecule type" value="Genomic_DNA"/>
</dbReference>
<proteinExistence type="predicted"/>
<evidence type="ECO:0000256" key="3">
    <source>
        <dbReference type="ARBA" id="ARBA00022989"/>
    </source>
</evidence>
<gene>
    <name evidence="6" type="ORF">GCM10007932_52180</name>
</gene>
<feature type="transmembrane region" description="Helical" evidence="5">
    <location>
        <begin position="86"/>
        <end position="116"/>
    </location>
</feature>
<keyword evidence="4 5" id="KW-0472">Membrane</keyword>
<keyword evidence="6" id="KW-0489">Methyltransferase</keyword>
<evidence type="ECO:0000313" key="7">
    <source>
        <dbReference type="Proteomes" id="UP001156690"/>
    </source>
</evidence>
<protein>
    <submittedName>
        <fullName evidence="6">S-isoprenylcysteine methyltransferase-like protein</fullName>
    </submittedName>
</protein>
<evidence type="ECO:0000256" key="2">
    <source>
        <dbReference type="ARBA" id="ARBA00022692"/>
    </source>
</evidence>
<dbReference type="PANTHER" id="PTHR12714:SF24">
    <property type="entry name" value="SLR1182 PROTEIN"/>
    <property type="match status" value="1"/>
</dbReference>
<dbReference type="Pfam" id="PF04191">
    <property type="entry name" value="PEMT"/>
    <property type="match status" value="1"/>
</dbReference>